<dbReference type="EMBL" id="MU277199">
    <property type="protein sequence ID" value="KAI0064429.1"/>
    <property type="molecule type" value="Genomic_DNA"/>
</dbReference>
<comment type="caution">
    <text evidence="1">The sequence shown here is derived from an EMBL/GenBank/DDBJ whole genome shotgun (WGS) entry which is preliminary data.</text>
</comment>
<evidence type="ECO:0000313" key="2">
    <source>
        <dbReference type="Proteomes" id="UP000814140"/>
    </source>
</evidence>
<accession>A0ACB8T6P2</accession>
<proteinExistence type="predicted"/>
<name>A0ACB8T6P2_9AGAM</name>
<keyword evidence="2" id="KW-1185">Reference proteome</keyword>
<protein>
    <submittedName>
        <fullName evidence="1">Uncharacterized protein</fullName>
    </submittedName>
</protein>
<organism evidence="1 2">
    <name type="scientific">Artomyces pyxidatus</name>
    <dbReference type="NCBI Taxonomy" id="48021"/>
    <lineage>
        <taxon>Eukaryota</taxon>
        <taxon>Fungi</taxon>
        <taxon>Dikarya</taxon>
        <taxon>Basidiomycota</taxon>
        <taxon>Agaricomycotina</taxon>
        <taxon>Agaricomycetes</taxon>
        <taxon>Russulales</taxon>
        <taxon>Auriscalpiaceae</taxon>
        <taxon>Artomyces</taxon>
    </lineage>
</organism>
<reference evidence="1" key="2">
    <citation type="journal article" date="2022" name="New Phytol.">
        <title>Evolutionary transition to the ectomycorrhizal habit in the genomes of a hyperdiverse lineage of mushroom-forming fungi.</title>
        <authorList>
            <person name="Looney B."/>
            <person name="Miyauchi S."/>
            <person name="Morin E."/>
            <person name="Drula E."/>
            <person name="Courty P.E."/>
            <person name="Kohler A."/>
            <person name="Kuo A."/>
            <person name="LaButti K."/>
            <person name="Pangilinan J."/>
            <person name="Lipzen A."/>
            <person name="Riley R."/>
            <person name="Andreopoulos W."/>
            <person name="He G."/>
            <person name="Johnson J."/>
            <person name="Nolan M."/>
            <person name="Tritt A."/>
            <person name="Barry K.W."/>
            <person name="Grigoriev I.V."/>
            <person name="Nagy L.G."/>
            <person name="Hibbett D."/>
            <person name="Henrissat B."/>
            <person name="Matheny P.B."/>
            <person name="Labbe J."/>
            <person name="Martin F.M."/>
        </authorList>
    </citation>
    <scope>NUCLEOTIDE SEQUENCE</scope>
    <source>
        <strain evidence="1">HHB10654</strain>
    </source>
</reference>
<sequence>MLPLTCSSFGDIVTAADLALRIFKALSDSSGSSFEYQCLVAELNSMFQVLKLVDFAVRSTPLRPDVVEGINAESARTRVLLERFWERIKGYQKSLGTGGSGSSWRKIGWGLFKTDEITAFRTKLAAHRETIASFLMSSVLGTVAQVADEIRQNQVSIKVSMNQILTTLRQPPRYVGADAVDLAANPIAAVDPIKGRLLGSPTTPLCFSWEQLDPASKPRADDITEDVDNEPYGVAYDVW</sequence>
<reference evidence="1" key="1">
    <citation type="submission" date="2021-03" db="EMBL/GenBank/DDBJ databases">
        <authorList>
            <consortium name="DOE Joint Genome Institute"/>
            <person name="Ahrendt S."/>
            <person name="Looney B.P."/>
            <person name="Miyauchi S."/>
            <person name="Morin E."/>
            <person name="Drula E."/>
            <person name="Courty P.E."/>
            <person name="Chicoki N."/>
            <person name="Fauchery L."/>
            <person name="Kohler A."/>
            <person name="Kuo A."/>
            <person name="Labutti K."/>
            <person name="Pangilinan J."/>
            <person name="Lipzen A."/>
            <person name="Riley R."/>
            <person name="Andreopoulos W."/>
            <person name="He G."/>
            <person name="Johnson J."/>
            <person name="Barry K.W."/>
            <person name="Grigoriev I.V."/>
            <person name="Nagy L."/>
            <person name="Hibbett D."/>
            <person name="Henrissat B."/>
            <person name="Matheny P.B."/>
            <person name="Labbe J."/>
            <person name="Martin F."/>
        </authorList>
    </citation>
    <scope>NUCLEOTIDE SEQUENCE</scope>
    <source>
        <strain evidence="1">HHB10654</strain>
    </source>
</reference>
<gene>
    <name evidence="1" type="ORF">BV25DRAFT_1823434</name>
</gene>
<evidence type="ECO:0000313" key="1">
    <source>
        <dbReference type="EMBL" id="KAI0064429.1"/>
    </source>
</evidence>
<dbReference type="Proteomes" id="UP000814140">
    <property type="component" value="Unassembled WGS sequence"/>
</dbReference>